<proteinExistence type="predicted"/>
<gene>
    <name evidence="1" type="ORF">P3F81_02830</name>
</gene>
<dbReference type="EMBL" id="CP120678">
    <property type="protein sequence ID" value="WIW71265.1"/>
    <property type="molecule type" value="Genomic_DNA"/>
</dbReference>
<keyword evidence="2" id="KW-1185">Reference proteome</keyword>
<organism evidence="1 2">
    <name type="scientific">Selenobaculum gibii</name>
    <dbReference type="NCBI Taxonomy" id="3054208"/>
    <lineage>
        <taxon>Bacteria</taxon>
        <taxon>Bacillati</taxon>
        <taxon>Bacillota</taxon>
        <taxon>Negativicutes</taxon>
        <taxon>Selenomonadales</taxon>
        <taxon>Selenomonadaceae</taxon>
        <taxon>Selenobaculum</taxon>
    </lineage>
</organism>
<dbReference type="KEGG" id="sgbi:P3F81_02830"/>
<accession>A0A9Y2AKL2</accession>
<evidence type="ECO:0000313" key="2">
    <source>
        <dbReference type="Proteomes" id="UP001243623"/>
    </source>
</evidence>
<dbReference type="Gene3D" id="1.10.357.10">
    <property type="entry name" value="Tetracycline Repressor, domain 2"/>
    <property type="match status" value="1"/>
</dbReference>
<name>A0A9Y2AKL2_9FIRM</name>
<dbReference type="AlphaFoldDB" id="A0A9Y2AKL2"/>
<reference evidence="1" key="1">
    <citation type="submission" date="2023-03" db="EMBL/GenBank/DDBJ databases">
        <title>Selenobaculum gbiensis gen. nov. sp. nov., a new bacterium isolated from the gut microbiota of IBD patient.</title>
        <authorList>
            <person name="Yeo S."/>
            <person name="Park H."/>
            <person name="Huh C.S."/>
        </authorList>
    </citation>
    <scope>NUCLEOTIDE SEQUENCE</scope>
    <source>
        <strain evidence="1">ICN-92133</strain>
    </source>
</reference>
<sequence length="139" mass="16066">MKNLNKNLYRAILQAYKVFLKPFAPAGPPNSPLDALFDKLWAEKQFDLLYKSWQQLLENVFNPLLADIIQQGNLEGNMQVFFINETIAFFWSTINCLWEASYLKEPSDFFSNKVKVTESILERILGIEEGVFKLSIAQP</sequence>
<dbReference type="RefSeq" id="WP_147667544.1">
    <property type="nucleotide sequence ID" value="NZ_CP120678.1"/>
</dbReference>
<protein>
    <submittedName>
        <fullName evidence="1">Uncharacterized protein</fullName>
    </submittedName>
</protein>
<evidence type="ECO:0000313" key="1">
    <source>
        <dbReference type="EMBL" id="WIW71265.1"/>
    </source>
</evidence>
<dbReference type="Proteomes" id="UP001243623">
    <property type="component" value="Chromosome"/>
</dbReference>